<dbReference type="PANTHER" id="PTHR35342:SF5">
    <property type="entry name" value="TRICARBOXYLIC TRANSPORT PROTEIN"/>
    <property type="match status" value="1"/>
</dbReference>
<sequence length="508" mass="54131">MELFEMFTPMAFVLVVFGVFVGIIFGSIPGLTATMALAVFLPLTFGMDLGEGLALLIGLYVGGISGGMIPAALLKIPGTPSSVATTFDAYPMAQKGFAEKALKIGIVASVIGGIISLVVLYFFAPVLGTVAINFTPVEKFLIILFALTIIASISEKSMLSGIFSGMLGVFVSLIGVFPTNNELRMVPSFLEDYLWDGFSLLPVLIGLFGISEILRNSEQGLKTDKSKKVTLKKAKTDPEARFSLKAFNGQTVNTIRSSFIGTILGILPGVGGSAASLMSYSQAKNFSKQPQKLGEGSREGIIASEASNNGLTGGAMVPLLSLGIPGDSTTAVLLGAFVLQGIQVGPLFIGDNPDLWNGMIIALLFANIVMFLMMFTSIRYFARIIEIPKHVLFPIILVMCVVGSFAINNGVMFDVWTALIFGVLGFVFMKIGIQITTFLIGFILGRDLESNFLDSMQASGGDLFVFFTRSPIDWVLWALIIGSVVFGIMSNRKNSRSAPDAATDSAAV</sequence>
<feature type="transmembrane region" description="Helical" evidence="1">
    <location>
        <begin position="474"/>
        <end position="490"/>
    </location>
</feature>
<dbReference type="EMBL" id="JAATJN010000001">
    <property type="protein sequence ID" value="NJC55374.1"/>
    <property type="molecule type" value="Genomic_DNA"/>
</dbReference>
<protein>
    <submittedName>
        <fullName evidence="3">Putative tricarboxylic transport membrane protein</fullName>
    </submittedName>
</protein>
<feature type="transmembrane region" description="Helical" evidence="1">
    <location>
        <begin position="197"/>
        <end position="214"/>
    </location>
</feature>
<accession>A0A846RNB3</accession>
<dbReference type="InterPro" id="IPR002823">
    <property type="entry name" value="DUF112_TM"/>
</dbReference>
<keyword evidence="4" id="KW-1185">Reference proteome</keyword>
<gene>
    <name evidence="3" type="ORF">BKA07_000409</name>
</gene>
<feature type="transmembrane region" description="Helical" evidence="1">
    <location>
        <begin position="101"/>
        <end position="124"/>
    </location>
</feature>
<reference evidence="3 4" key="1">
    <citation type="submission" date="2020-03" db="EMBL/GenBank/DDBJ databases">
        <title>Sequencing the genomes of 1000 actinobacteria strains.</title>
        <authorList>
            <person name="Klenk H.-P."/>
        </authorList>
    </citation>
    <scope>NUCLEOTIDE SEQUENCE [LARGE SCALE GENOMIC DNA]</scope>
    <source>
        <strain evidence="3 4">DSM 18964</strain>
    </source>
</reference>
<feature type="transmembrane region" description="Helical" evidence="1">
    <location>
        <begin position="419"/>
        <end position="444"/>
    </location>
</feature>
<comment type="caution">
    <text evidence="3">The sequence shown here is derived from an EMBL/GenBank/DDBJ whole genome shotgun (WGS) entry which is preliminary data.</text>
</comment>
<keyword evidence="1" id="KW-0472">Membrane</keyword>
<keyword evidence="1" id="KW-0812">Transmembrane</keyword>
<feature type="transmembrane region" description="Helical" evidence="1">
    <location>
        <begin position="355"/>
        <end position="378"/>
    </location>
</feature>
<feature type="transmembrane region" description="Helical" evidence="1">
    <location>
        <begin position="331"/>
        <end position="349"/>
    </location>
</feature>
<organism evidence="3 4">
    <name type="scientific">Brevibacterium marinum</name>
    <dbReference type="NCBI Taxonomy" id="418643"/>
    <lineage>
        <taxon>Bacteria</taxon>
        <taxon>Bacillati</taxon>
        <taxon>Actinomycetota</taxon>
        <taxon>Actinomycetes</taxon>
        <taxon>Micrococcales</taxon>
        <taxon>Brevibacteriaceae</taxon>
        <taxon>Brevibacterium</taxon>
    </lineage>
</organism>
<dbReference type="PANTHER" id="PTHR35342">
    <property type="entry name" value="TRICARBOXYLIC TRANSPORT PROTEIN"/>
    <property type="match status" value="1"/>
</dbReference>
<feature type="transmembrane region" description="Helical" evidence="1">
    <location>
        <begin position="158"/>
        <end position="177"/>
    </location>
</feature>
<evidence type="ECO:0000313" key="3">
    <source>
        <dbReference type="EMBL" id="NJC55374.1"/>
    </source>
</evidence>
<evidence type="ECO:0000313" key="4">
    <source>
        <dbReference type="Proteomes" id="UP000576792"/>
    </source>
</evidence>
<evidence type="ECO:0000256" key="1">
    <source>
        <dbReference type="SAM" id="Phobius"/>
    </source>
</evidence>
<name>A0A846RNB3_9MICO</name>
<feature type="domain" description="DUF112" evidence="2">
    <location>
        <begin position="13"/>
        <end position="439"/>
    </location>
</feature>
<feature type="transmembrane region" description="Helical" evidence="1">
    <location>
        <begin position="53"/>
        <end position="74"/>
    </location>
</feature>
<feature type="transmembrane region" description="Helical" evidence="1">
    <location>
        <begin position="12"/>
        <end position="41"/>
    </location>
</feature>
<keyword evidence="1" id="KW-1133">Transmembrane helix</keyword>
<feature type="transmembrane region" description="Helical" evidence="1">
    <location>
        <begin position="390"/>
        <end position="407"/>
    </location>
</feature>
<proteinExistence type="predicted"/>
<dbReference type="Pfam" id="PF01970">
    <property type="entry name" value="TctA"/>
    <property type="match status" value="1"/>
</dbReference>
<feature type="transmembrane region" description="Helical" evidence="1">
    <location>
        <begin position="130"/>
        <end position="151"/>
    </location>
</feature>
<dbReference type="AlphaFoldDB" id="A0A846RNB3"/>
<dbReference type="RefSeq" id="WP_167949423.1">
    <property type="nucleotide sequence ID" value="NZ_BAAAPQ010000026.1"/>
</dbReference>
<dbReference type="Proteomes" id="UP000576792">
    <property type="component" value="Unassembled WGS sequence"/>
</dbReference>
<evidence type="ECO:0000259" key="2">
    <source>
        <dbReference type="Pfam" id="PF01970"/>
    </source>
</evidence>